<dbReference type="PANTHER" id="PTHR43660:SF1">
    <property type="entry name" value="DIPEPTIDYL CARBOXYPEPTIDASE"/>
    <property type="match status" value="1"/>
</dbReference>
<dbReference type="AlphaFoldDB" id="A0A644T8C7"/>
<accession>A0A644T8C7</accession>
<dbReference type="PANTHER" id="PTHR43660">
    <property type="entry name" value="DIPEPTIDYL CARBOXYPEPTIDASE"/>
    <property type="match status" value="1"/>
</dbReference>
<dbReference type="InterPro" id="IPR001567">
    <property type="entry name" value="Pept_M3A_M3B_dom"/>
</dbReference>
<dbReference type="GO" id="GO:0005829">
    <property type="term" value="C:cytosol"/>
    <property type="evidence" value="ECO:0007669"/>
    <property type="project" value="TreeGrafter"/>
</dbReference>
<comment type="similarity">
    <text evidence="2">Belongs to the peptidase M3 family.</text>
</comment>
<dbReference type="GO" id="GO:0004180">
    <property type="term" value="F:carboxypeptidase activity"/>
    <property type="evidence" value="ECO:0007669"/>
    <property type="project" value="UniProtKB-KW"/>
</dbReference>
<evidence type="ECO:0000313" key="9">
    <source>
        <dbReference type="EMBL" id="MPL63196.1"/>
    </source>
</evidence>
<evidence type="ECO:0000256" key="3">
    <source>
        <dbReference type="ARBA" id="ARBA00022670"/>
    </source>
</evidence>
<keyword evidence="5 9" id="KW-0378">Hydrolase</keyword>
<feature type="domain" description="Peptidase M3A/M3B catalytic" evidence="8">
    <location>
        <begin position="253"/>
        <end position="701"/>
    </location>
</feature>
<dbReference type="EMBL" id="VSSQ01000020">
    <property type="protein sequence ID" value="MPL63196.1"/>
    <property type="molecule type" value="Genomic_DNA"/>
</dbReference>
<comment type="cofactor">
    <cofactor evidence="1">
        <name>Zn(2+)</name>
        <dbReference type="ChEBI" id="CHEBI:29105"/>
    </cofactor>
</comment>
<proteinExistence type="inferred from homology"/>
<evidence type="ECO:0000256" key="5">
    <source>
        <dbReference type="ARBA" id="ARBA00022801"/>
    </source>
</evidence>
<protein>
    <submittedName>
        <fullName evidence="9">Dipeptidyl carboxypeptidase</fullName>
        <ecNumber evidence="9">3.4.15.5</ecNumber>
    </submittedName>
</protein>
<organism evidence="9">
    <name type="scientific">bioreactor metagenome</name>
    <dbReference type="NCBI Taxonomy" id="1076179"/>
    <lineage>
        <taxon>unclassified sequences</taxon>
        <taxon>metagenomes</taxon>
        <taxon>ecological metagenomes</taxon>
    </lineage>
</organism>
<keyword evidence="7" id="KW-0482">Metalloprotease</keyword>
<evidence type="ECO:0000256" key="7">
    <source>
        <dbReference type="ARBA" id="ARBA00023049"/>
    </source>
</evidence>
<dbReference type="Gene3D" id="1.10.1370.40">
    <property type="match status" value="1"/>
</dbReference>
<keyword evidence="6" id="KW-0862">Zinc</keyword>
<dbReference type="GO" id="GO:0008241">
    <property type="term" value="F:peptidyl-dipeptidase activity"/>
    <property type="evidence" value="ECO:0007669"/>
    <property type="project" value="UniProtKB-EC"/>
</dbReference>
<comment type="caution">
    <text evidence="9">The sequence shown here is derived from an EMBL/GenBank/DDBJ whole genome shotgun (WGS) entry which is preliminary data.</text>
</comment>
<dbReference type="GO" id="GO:0006508">
    <property type="term" value="P:proteolysis"/>
    <property type="evidence" value="ECO:0007669"/>
    <property type="project" value="UniProtKB-KW"/>
</dbReference>
<evidence type="ECO:0000256" key="6">
    <source>
        <dbReference type="ARBA" id="ARBA00022833"/>
    </source>
</evidence>
<sequence length="705" mass="79626">MKKLTLILLAATMITACKTGGDKKSSSENPFFAEYDTPFGVPPFSEIKNEHFLPAIEKGIEEQTSEIAAIVSNPDPADFENTIAAYDYSGEMIRKVTGVFYNYNSSNTNDEIQALAKEIAPKLSAHYDNINLNPELFKRVKTVYENRNSLNLNGEQARLLEDTYKDFVRGGAALDSAAQARFREINQELSVLTLQFGENVLAETNAFKLVIESQDDLEGLTRGLIDQGAETAKAAGMEGKWVYTLHNPSIMPFLQYSAKRELREKIYKAYINRGNNNNDKDNKVLIGKIAALRLERANLLGYETHAAFILEENMAKNAGNVLDLLNQLWTPALKRAKAEVAQLQAIIDKEGGNFKLQPWDWSYYAEKLRKEQYDLDDEQLKPYFPLENVKQGIFTVCNNLYGITFTERKDIPVYHPEAAAYEVKEANGDHIGVLYMDFHPRESKRGGAWMSSYRKQYVKNGEKISPVITIVCNFTKPTASQPSLLTFDETSTFFHEFGHALHGLLSNSTYYSLSGTSVPRDFVELPSQIMENWASEPEVLKLYAKHYQTGEVIPDDLIGKIQNSAYFNQGFATVEYLAASFLDMGYHNMKEFKLTDVSSFEDATLAQIGLIPEITSRYRSTYFNHIFSGGYSSGYYSYIWSGILDSDAFEAFKENGLFDQATAESFRKNILERGGTENPMVLYKKFRGAEPDIKPLLKRRGLLEG</sequence>
<gene>
    <name evidence="9" type="primary">dcp_1</name>
    <name evidence="9" type="ORF">SDC9_08817</name>
</gene>
<evidence type="ECO:0000256" key="1">
    <source>
        <dbReference type="ARBA" id="ARBA00001947"/>
    </source>
</evidence>
<dbReference type="SUPFAM" id="SSF55486">
    <property type="entry name" value="Metalloproteases ('zincins'), catalytic domain"/>
    <property type="match status" value="1"/>
</dbReference>
<dbReference type="Gene3D" id="1.10.1370.10">
    <property type="entry name" value="Neurolysin, domain 3"/>
    <property type="match status" value="1"/>
</dbReference>
<dbReference type="Gene3D" id="3.40.390.10">
    <property type="entry name" value="Collagenase (Catalytic Domain)"/>
    <property type="match status" value="1"/>
</dbReference>
<dbReference type="InterPro" id="IPR024079">
    <property type="entry name" value="MetalloPept_cat_dom_sf"/>
</dbReference>
<evidence type="ECO:0000259" key="8">
    <source>
        <dbReference type="Pfam" id="PF01432"/>
    </source>
</evidence>
<dbReference type="GO" id="GO:0004222">
    <property type="term" value="F:metalloendopeptidase activity"/>
    <property type="evidence" value="ECO:0007669"/>
    <property type="project" value="InterPro"/>
</dbReference>
<dbReference type="Pfam" id="PF01432">
    <property type="entry name" value="Peptidase_M3"/>
    <property type="match status" value="1"/>
</dbReference>
<dbReference type="InterPro" id="IPR024077">
    <property type="entry name" value="Neurolysin/TOP_dom2"/>
</dbReference>
<name>A0A644T8C7_9ZZZZ</name>
<reference evidence="9" key="1">
    <citation type="submission" date="2019-08" db="EMBL/GenBank/DDBJ databases">
        <authorList>
            <person name="Kucharzyk K."/>
            <person name="Murdoch R.W."/>
            <person name="Higgins S."/>
            <person name="Loffler F."/>
        </authorList>
    </citation>
    <scope>NUCLEOTIDE SEQUENCE</scope>
</reference>
<keyword evidence="3" id="KW-0645">Protease</keyword>
<dbReference type="CDD" id="cd06456">
    <property type="entry name" value="M3A_DCP"/>
    <property type="match status" value="1"/>
</dbReference>
<keyword evidence="4" id="KW-0479">Metal-binding</keyword>
<evidence type="ECO:0000256" key="4">
    <source>
        <dbReference type="ARBA" id="ARBA00022723"/>
    </source>
</evidence>
<keyword evidence="9" id="KW-0121">Carboxypeptidase</keyword>
<evidence type="ECO:0000256" key="2">
    <source>
        <dbReference type="ARBA" id="ARBA00006040"/>
    </source>
</evidence>
<dbReference type="InterPro" id="IPR034005">
    <property type="entry name" value="M3A_DCP"/>
</dbReference>
<dbReference type="EC" id="3.4.15.5" evidence="9"/>
<dbReference type="InterPro" id="IPR045090">
    <property type="entry name" value="Pept_M3A_M3B"/>
</dbReference>
<dbReference type="GO" id="GO:0046872">
    <property type="term" value="F:metal ion binding"/>
    <property type="evidence" value="ECO:0007669"/>
    <property type="project" value="UniProtKB-KW"/>
</dbReference>
<dbReference type="PROSITE" id="PS51257">
    <property type="entry name" value="PROKAR_LIPOPROTEIN"/>
    <property type="match status" value="1"/>
</dbReference>
<dbReference type="FunFam" id="3.40.390.10:FF:000009">
    <property type="entry name" value="Oligopeptidase A"/>
    <property type="match status" value="1"/>
</dbReference>